<sequence>MLLTKSARSKRARSPSFEHEAAVFKALGHPARLQIVARLAGGEQCVCDLVDLTGLGWSTVSRHLSVLRDTGVIEAEKRGMQVFYRLRLPCVARFISCLQSASDGQDVRFTVKAGVGAKTACCAS</sequence>
<dbReference type="Gene3D" id="1.10.10.10">
    <property type="entry name" value="Winged helix-like DNA-binding domain superfamily/Winged helix DNA-binding domain"/>
    <property type="match status" value="1"/>
</dbReference>
<dbReference type="SUPFAM" id="SSF46785">
    <property type="entry name" value="Winged helix' DNA-binding domain"/>
    <property type="match status" value="1"/>
</dbReference>
<accession>A0A2U8E2M5</accession>
<gene>
    <name evidence="5" type="ORF">CKA38_05500</name>
</gene>
<dbReference type="GO" id="GO:0003677">
    <property type="term" value="F:DNA binding"/>
    <property type="evidence" value="ECO:0007669"/>
    <property type="project" value="UniProtKB-KW"/>
</dbReference>
<dbReference type="InterPro" id="IPR001845">
    <property type="entry name" value="HTH_ArsR_DNA-bd_dom"/>
</dbReference>
<dbReference type="InterPro" id="IPR036390">
    <property type="entry name" value="WH_DNA-bd_sf"/>
</dbReference>
<dbReference type="InterPro" id="IPR051081">
    <property type="entry name" value="HTH_MetalResp_TranReg"/>
</dbReference>
<keyword evidence="2" id="KW-0238">DNA-binding</keyword>
<evidence type="ECO:0000256" key="1">
    <source>
        <dbReference type="ARBA" id="ARBA00023015"/>
    </source>
</evidence>
<dbReference type="PANTHER" id="PTHR33154">
    <property type="entry name" value="TRANSCRIPTIONAL REGULATOR, ARSR FAMILY"/>
    <property type="match status" value="1"/>
</dbReference>
<reference evidence="5 6" key="1">
    <citation type="journal article" date="2018" name="Syst. Appl. Microbiol.">
        <title>Ereboglobus luteus gen. nov. sp. nov. from cockroach guts, and new insights into the oxygen relationship of the genera Opitutus and Didymococcus (Verrucomicrobia: Opitutaceae).</title>
        <authorList>
            <person name="Tegtmeier D."/>
            <person name="Belitz A."/>
            <person name="Radek R."/>
            <person name="Heimerl T."/>
            <person name="Brune A."/>
        </authorList>
    </citation>
    <scope>NUCLEOTIDE SEQUENCE [LARGE SCALE GENOMIC DNA]</scope>
    <source>
        <strain evidence="5 6">Ho45</strain>
    </source>
</reference>
<evidence type="ECO:0000313" key="6">
    <source>
        <dbReference type="Proteomes" id="UP000244896"/>
    </source>
</evidence>
<dbReference type="PANTHER" id="PTHR33154:SF18">
    <property type="entry name" value="ARSENICAL RESISTANCE OPERON REPRESSOR"/>
    <property type="match status" value="1"/>
</dbReference>
<dbReference type="InterPro" id="IPR036388">
    <property type="entry name" value="WH-like_DNA-bd_sf"/>
</dbReference>
<feature type="domain" description="HTH arsR-type" evidence="4">
    <location>
        <begin position="12"/>
        <end position="106"/>
    </location>
</feature>
<dbReference type="InterPro" id="IPR011991">
    <property type="entry name" value="ArsR-like_HTH"/>
</dbReference>
<dbReference type="GO" id="GO:0003700">
    <property type="term" value="F:DNA-binding transcription factor activity"/>
    <property type="evidence" value="ECO:0007669"/>
    <property type="project" value="InterPro"/>
</dbReference>
<organism evidence="5 6">
    <name type="scientific">Ereboglobus luteus</name>
    <dbReference type="NCBI Taxonomy" id="1796921"/>
    <lineage>
        <taxon>Bacteria</taxon>
        <taxon>Pseudomonadati</taxon>
        <taxon>Verrucomicrobiota</taxon>
        <taxon>Opitutia</taxon>
        <taxon>Opitutales</taxon>
        <taxon>Opitutaceae</taxon>
        <taxon>Ereboglobus</taxon>
    </lineage>
</organism>
<evidence type="ECO:0000256" key="2">
    <source>
        <dbReference type="ARBA" id="ARBA00023125"/>
    </source>
</evidence>
<dbReference type="AlphaFoldDB" id="A0A2U8E2M5"/>
<dbReference type="PROSITE" id="PS50987">
    <property type="entry name" value="HTH_ARSR_2"/>
    <property type="match status" value="1"/>
</dbReference>
<dbReference type="Pfam" id="PF01022">
    <property type="entry name" value="HTH_5"/>
    <property type="match status" value="1"/>
</dbReference>
<dbReference type="CDD" id="cd00090">
    <property type="entry name" value="HTH_ARSR"/>
    <property type="match status" value="1"/>
</dbReference>
<evidence type="ECO:0000256" key="3">
    <source>
        <dbReference type="ARBA" id="ARBA00023163"/>
    </source>
</evidence>
<dbReference type="OrthoDB" id="9798835at2"/>
<dbReference type="EMBL" id="CP023004">
    <property type="protein sequence ID" value="AWI08782.1"/>
    <property type="molecule type" value="Genomic_DNA"/>
</dbReference>
<dbReference type="KEGG" id="elut:CKA38_05500"/>
<keyword evidence="1" id="KW-0805">Transcription regulation</keyword>
<dbReference type="PRINTS" id="PR00778">
    <property type="entry name" value="HTHARSR"/>
</dbReference>
<name>A0A2U8E2M5_9BACT</name>
<keyword evidence="6" id="KW-1185">Reference proteome</keyword>
<proteinExistence type="predicted"/>
<dbReference type="RefSeq" id="WP_108824592.1">
    <property type="nucleotide sequence ID" value="NZ_CP023004.1"/>
</dbReference>
<dbReference type="Proteomes" id="UP000244896">
    <property type="component" value="Chromosome"/>
</dbReference>
<evidence type="ECO:0000313" key="5">
    <source>
        <dbReference type="EMBL" id="AWI08782.1"/>
    </source>
</evidence>
<protein>
    <submittedName>
        <fullName evidence="5">Transcriptional regulator</fullName>
    </submittedName>
</protein>
<dbReference type="NCBIfam" id="NF033788">
    <property type="entry name" value="HTH_metalloreg"/>
    <property type="match status" value="1"/>
</dbReference>
<keyword evidence="3" id="KW-0804">Transcription</keyword>
<evidence type="ECO:0000259" key="4">
    <source>
        <dbReference type="PROSITE" id="PS50987"/>
    </source>
</evidence>
<dbReference type="SMART" id="SM00418">
    <property type="entry name" value="HTH_ARSR"/>
    <property type="match status" value="1"/>
</dbReference>